<dbReference type="Gene3D" id="3.40.50.2000">
    <property type="entry name" value="Glycogen Phosphorylase B"/>
    <property type="match status" value="1"/>
</dbReference>
<dbReference type="PANTHER" id="PTHR21015">
    <property type="entry name" value="UDP-N-ACETYLGLUCOSAMINE--N-ACETYLMURAMYL-(PENTAPEPTIDE) PYROPHOSPHORYL-UNDECAPRENOL N-ACETYLGLUCOSAMINE TRANSFERASE 1"/>
    <property type="match status" value="1"/>
</dbReference>
<evidence type="ECO:0008006" key="3">
    <source>
        <dbReference type="Google" id="ProtNLM"/>
    </source>
</evidence>
<evidence type="ECO:0000313" key="1">
    <source>
        <dbReference type="EMBL" id="MBW8637766.1"/>
    </source>
</evidence>
<comment type="caution">
    <text evidence="1">The sequence shown here is derived from an EMBL/GenBank/DDBJ whole genome shotgun (WGS) entry which is preliminary data.</text>
</comment>
<name>A0AAE2ZKC1_9HYPH</name>
<keyword evidence="2" id="KW-1185">Reference proteome</keyword>
<dbReference type="AlphaFoldDB" id="A0AAE2ZKC1"/>
<dbReference type="Pfam" id="PF13528">
    <property type="entry name" value="Glyco_trans_1_3"/>
    <property type="match status" value="1"/>
</dbReference>
<evidence type="ECO:0000313" key="2">
    <source>
        <dbReference type="Proteomes" id="UP001196509"/>
    </source>
</evidence>
<protein>
    <recommendedName>
        <fullName evidence="3">Glycosyl transferase</fullName>
    </recommendedName>
</protein>
<proteinExistence type="predicted"/>
<accession>A0AAE2ZKC1</accession>
<dbReference type="GO" id="GO:0016757">
    <property type="term" value="F:glycosyltransferase activity"/>
    <property type="evidence" value="ECO:0007669"/>
    <property type="project" value="TreeGrafter"/>
</dbReference>
<dbReference type="RefSeq" id="WP_220228448.1">
    <property type="nucleotide sequence ID" value="NZ_JAICBX010000002.1"/>
</dbReference>
<reference evidence="1" key="1">
    <citation type="submission" date="2021-08" db="EMBL/GenBank/DDBJ databases">
        <title>Hoeflea bacterium WL0058 sp. nov., isolated from the sediment.</title>
        <authorList>
            <person name="Wang L."/>
            <person name="Zhang D."/>
        </authorList>
    </citation>
    <scope>NUCLEOTIDE SEQUENCE</scope>
    <source>
        <strain evidence="1">WL0058</strain>
    </source>
</reference>
<dbReference type="Proteomes" id="UP001196509">
    <property type="component" value="Unassembled WGS sequence"/>
</dbReference>
<dbReference type="PANTHER" id="PTHR21015:SF22">
    <property type="entry name" value="GLYCOSYLTRANSFERASE"/>
    <property type="match status" value="1"/>
</dbReference>
<dbReference type="SUPFAM" id="SSF53756">
    <property type="entry name" value="UDP-Glycosyltransferase/glycogen phosphorylase"/>
    <property type="match status" value="1"/>
</dbReference>
<gene>
    <name evidence="1" type="ORF">K1W69_11260</name>
</gene>
<sequence>MKILYGVHTIGFGHLSAALALVPQLKQRGANVTCYLCGRDPSQLPDLPQLRPYTTHRGADVPFTDGKLNQMGYYASLAANVAQVARQVGRLELTDYDLVLTDSEYVTAFAARLKNTFSISVTHLTVYEKPIPKKKLGLGDRLPFISPAGLKIHPHWGCYGQNDIVPPIYRKSDFDVSEPDGSVVVYLDTFSPERIVDILRLVDFGRFVIYSRHATGSQRHGNVETRPFDSEGFKSALASASGVICSAGFLLATEALGAGKRLLLVPVEDHHEQLSNAMVLHDLGLASVTHQLTSRSVEQWIAETFAEAGPLVEWPDTAGAIAEWILQGRQEWNHDRLAELSQTLWSQVKMREAGRVIRA</sequence>
<dbReference type="EMBL" id="JAICBX010000002">
    <property type="protein sequence ID" value="MBW8637766.1"/>
    <property type="molecule type" value="Genomic_DNA"/>
</dbReference>
<organism evidence="1 2">
    <name type="scientific">Flavimaribacter sediminis</name>
    <dbReference type="NCBI Taxonomy" id="2865987"/>
    <lineage>
        <taxon>Bacteria</taxon>
        <taxon>Pseudomonadati</taxon>
        <taxon>Pseudomonadota</taxon>
        <taxon>Alphaproteobacteria</taxon>
        <taxon>Hyphomicrobiales</taxon>
        <taxon>Rhizobiaceae</taxon>
        <taxon>Flavimaribacter</taxon>
    </lineage>
</organism>